<evidence type="ECO:0000256" key="3">
    <source>
        <dbReference type="ARBA" id="ARBA00022692"/>
    </source>
</evidence>
<dbReference type="Proteomes" id="UP000762676">
    <property type="component" value="Unassembled WGS sequence"/>
</dbReference>
<evidence type="ECO:0000256" key="7">
    <source>
        <dbReference type="RuleBase" id="RU000688"/>
    </source>
</evidence>
<dbReference type="Gene3D" id="1.20.1070.10">
    <property type="entry name" value="Rhodopsin 7-helix transmembrane proteins"/>
    <property type="match status" value="1"/>
</dbReference>
<dbReference type="GO" id="GO:0042277">
    <property type="term" value="F:peptide binding"/>
    <property type="evidence" value="ECO:0007669"/>
    <property type="project" value="TreeGrafter"/>
</dbReference>
<organism evidence="11 12">
    <name type="scientific">Elysia marginata</name>
    <dbReference type="NCBI Taxonomy" id="1093978"/>
    <lineage>
        <taxon>Eukaryota</taxon>
        <taxon>Metazoa</taxon>
        <taxon>Spiralia</taxon>
        <taxon>Lophotrochozoa</taxon>
        <taxon>Mollusca</taxon>
        <taxon>Gastropoda</taxon>
        <taxon>Heterobranchia</taxon>
        <taxon>Euthyneura</taxon>
        <taxon>Panpulmonata</taxon>
        <taxon>Sacoglossa</taxon>
        <taxon>Placobranchoidea</taxon>
        <taxon>Plakobranchidae</taxon>
        <taxon>Elysia</taxon>
    </lineage>
</organism>
<keyword evidence="2" id="KW-1003">Cell membrane</keyword>
<proteinExistence type="inferred from homology"/>
<keyword evidence="4 9" id="KW-1133">Transmembrane helix</keyword>
<dbReference type="PANTHER" id="PTHR24241">
    <property type="entry name" value="NEUROPEPTIDE RECEPTOR-RELATED G-PROTEIN COUPLED RECEPTOR"/>
    <property type="match status" value="1"/>
</dbReference>
<feature type="transmembrane region" description="Helical" evidence="9">
    <location>
        <begin position="149"/>
        <end position="171"/>
    </location>
</feature>
<dbReference type="PROSITE" id="PS50262">
    <property type="entry name" value="G_PROTEIN_RECEP_F1_2"/>
    <property type="match status" value="1"/>
</dbReference>
<feature type="transmembrane region" description="Helical" evidence="9">
    <location>
        <begin position="183"/>
        <end position="201"/>
    </location>
</feature>
<comment type="subcellular location">
    <subcellularLocation>
        <location evidence="1">Cell membrane</location>
        <topology evidence="1">Multi-pass membrane protein</topology>
    </subcellularLocation>
</comment>
<evidence type="ECO:0000313" key="12">
    <source>
        <dbReference type="Proteomes" id="UP000762676"/>
    </source>
</evidence>
<protein>
    <submittedName>
        <fullName evidence="11">Gonadotropin-releasing hormone receptor</fullName>
    </submittedName>
</protein>
<evidence type="ECO:0000256" key="6">
    <source>
        <dbReference type="ARBA" id="ARBA00023170"/>
    </source>
</evidence>
<dbReference type="PROSITE" id="PS00237">
    <property type="entry name" value="G_PROTEIN_RECEP_F1_1"/>
    <property type="match status" value="1"/>
</dbReference>
<dbReference type="EMBL" id="BMAT01001595">
    <property type="protein sequence ID" value="GFR88790.1"/>
    <property type="molecule type" value="Genomic_DNA"/>
</dbReference>
<comment type="caution">
    <text evidence="11">The sequence shown here is derived from an EMBL/GenBank/DDBJ whole genome shotgun (WGS) entry which is preliminary data.</text>
</comment>
<evidence type="ECO:0000256" key="4">
    <source>
        <dbReference type="ARBA" id="ARBA00022989"/>
    </source>
</evidence>
<dbReference type="GO" id="GO:0004930">
    <property type="term" value="F:G protein-coupled receptor activity"/>
    <property type="evidence" value="ECO:0007669"/>
    <property type="project" value="UniProtKB-KW"/>
</dbReference>
<keyword evidence="12" id="KW-1185">Reference proteome</keyword>
<name>A0AAV4GWR4_9GAST</name>
<dbReference type="Pfam" id="PF00001">
    <property type="entry name" value="7tm_1"/>
    <property type="match status" value="1"/>
</dbReference>
<dbReference type="InterPro" id="IPR017452">
    <property type="entry name" value="GPCR_Rhodpsn_7TM"/>
</dbReference>
<feature type="compositionally biased region" description="Polar residues" evidence="8">
    <location>
        <begin position="51"/>
        <end position="64"/>
    </location>
</feature>
<dbReference type="GO" id="GO:0005886">
    <property type="term" value="C:plasma membrane"/>
    <property type="evidence" value="ECO:0007669"/>
    <property type="project" value="UniProtKB-SubCell"/>
</dbReference>
<dbReference type="AlphaFoldDB" id="A0AAV4GWR4"/>
<keyword evidence="3 7" id="KW-0812">Transmembrane</keyword>
<evidence type="ECO:0000256" key="8">
    <source>
        <dbReference type="SAM" id="MobiDB-lite"/>
    </source>
</evidence>
<keyword evidence="5 9" id="KW-0472">Membrane</keyword>
<dbReference type="PRINTS" id="PR00237">
    <property type="entry name" value="GPCRRHODOPSN"/>
</dbReference>
<evidence type="ECO:0000256" key="2">
    <source>
        <dbReference type="ARBA" id="ARBA00022475"/>
    </source>
</evidence>
<evidence type="ECO:0000256" key="5">
    <source>
        <dbReference type="ARBA" id="ARBA00023136"/>
    </source>
</evidence>
<keyword evidence="6 7" id="KW-0675">Receptor</keyword>
<evidence type="ECO:0000256" key="1">
    <source>
        <dbReference type="ARBA" id="ARBA00004651"/>
    </source>
</evidence>
<feature type="domain" description="G-protein coupled receptors family 1 profile" evidence="10">
    <location>
        <begin position="162"/>
        <end position="277"/>
    </location>
</feature>
<reference evidence="11 12" key="1">
    <citation type="journal article" date="2021" name="Elife">
        <title>Chloroplast acquisition without the gene transfer in kleptoplastic sea slugs, Plakobranchus ocellatus.</title>
        <authorList>
            <person name="Maeda T."/>
            <person name="Takahashi S."/>
            <person name="Yoshida T."/>
            <person name="Shimamura S."/>
            <person name="Takaki Y."/>
            <person name="Nagai Y."/>
            <person name="Toyoda A."/>
            <person name="Suzuki Y."/>
            <person name="Arimoto A."/>
            <person name="Ishii H."/>
            <person name="Satoh N."/>
            <person name="Nishiyama T."/>
            <person name="Hasebe M."/>
            <person name="Maruyama T."/>
            <person name="Minagawa J."/>
            <person name="Obokata J."/>
            <person name="Shigenobu S."/>
        </authorList>
    </citation>
    <scope>NUCLEOTIDE SEQUENCE [LARGE SCALE GENOMIC DNA]</scope>
</reference>
<accession>A0AAV4GWR4</accession>
<sequence>MKNQHGSLSLLGSCRGLFASGATLLSLLTIFLSATLASSVSKVRDSRDQDTTTPNADSVNATEQSSSCYEEVKMVVVRSSGSAESFNTSADGSTPWINIMQAIMEGTIYFNSYQDLVHFCANLTLKESANASFCHSALPNFTSSNAVSVITYSCLLVVASCGNLTVFITLFRNRGHKSRINMFIMHLAIADLIVTFITLPLEIAWHSTVSWWAGDLACRVLMFFRALGFYLSSCIVVSISLDRYLAIVRPFSIAAADTRAKMMLFLSWALSIIASVPQECNQVSPVRRVLGVMSYEILAHELEIPVDYLRYRLLIPDSPET</sequence>
<evidence type="ECO:0000313" key="11">
    <source>
        <dbReference type="EMBL" id="GFR88790.1"/>
    </source>
</evidence>
<dbReference type="PANTHER" id="PTHR24241:SF59">
    <property type="entry name" value="ADIPOKINETIC HORMONE RECEPTOR, ISOFORM C"/>
    <property type="match status" value="1"/>
</dbReference>
<feature type="region of interest" description="Disordered" evidence="8">
    <location>
        <begin position="43"/>
        <end position="64"/>
    </location>
</feature>
<keyword evidence="7" id="KW-0807">Transducer</keyword>
<comment type="similarity">
    <text evidence="7">Belongs to the G-protein coupled receptor 1 family.</text>
</comment>
<dbReference type="InterPro" id="IPR000276">
    <property type="entry name" value="GPCR_Rhodpsn"/>
</dbReference>
<gene>
    <name evidence="11" type="ORF">ElyMa_000778100</name>
</gene>
<evidence type="ECO:0000259" key="10">
    <source>
        <dbReference type="PROSITE" id="PS50262"/>
    </source>
</evidence>
<dbReference type="GO" id="GO:0032870">
    <property type="term" value="P:cellular response to hormone stimulus"/>
    <property type="evidence" value="ECO:0007669"/>
    <property type="project" value="TreeGrafter"/>
</dbReference>
<dbReference type="SUPFAM" id="SSF81321">
    <property type="entry name" value="Family A G protein-coupled receptor-like"/>
    <property type="match status" value="1"/>
</dbReference>
<feature type="transmembrane region" description="Helical" evidence="9">
    <location>
        <begin position="221"/>
        <end position="241"/>
    </location>
</feature>
<keyword evidence="7" id="KW-0297">G-protein coupled receptor</keyword>
<evidence type="ECO:0000256" key="9">
    <source>
        <dbReference type="SAM" id="Phobius"/>
    </source>
</evidence>